<feature type="binding site" evidence="9">
    <location>
        <position position="59"/>
    </location>
    <ligand>
        <name>Zn(2+)</name>
        <dbReference type="ChEBI" id="CHEBI:29105"/>
        <note>ligand shared between dimeric partners</note>
    </ligand>
</feature>
<evidence type="ECO:0000256" key="1">
    <source>
        <dbReference type="ARBA" id="ARBA00005008"/>
    </source>
</evidence>
<dbReference type="EMBL" id="AEIU01000029">
    <property type="protein sequence ID" value="EFP97982.1"/>
    <property type="molecule type" value="Genomic_DNA"/>
</dbReference>
<comment type="cofactor">
    <cofactor evidence="9">
        <name>Zn(2+)</name>
        <dbReference type="ChEBI" id="CHEBI:29105"/>
    </cofactor>
    <text evidence="9">Binds 1 zinc ion per subunit. In the homodimer, two zinc ions are bound between subunits.</text>
</comment>
<dbReference type="UniPathway" id="UPA00619">
    <property type="reaction ID" value="UER00675"/>
</dbReference>
<evidence type="ECO:0000256" key="9">
    <source>
        <dbReference type="PIRSR" id="PIRSR604361-3"/>
    </source>
</evidence>
<dbReference type="Proteomes" id="UP000002943">
    <property type="component" value="Unassembled WGS sequence"/>
</dbReference>
<keyword evidence="4 10" id="KW-0533">Nickel</keyword>
<dbReference type="PANTHER" id="PTHR46036">
    <property type="entry name" value="LACTOYLGLUTATHIONE LYASE"/>
    <property type="match status" value="1"/>
</dbReference>
<dbReference type="PANTHER" id="PTHR46036:SF5">
    <property type="entry name" value="LACTOYLGLUTATHIONE LYASE"/>
    <property type="match status" value="1"/>
</dbReference>
<feature type="binding site" evidence="9">
    <location>
        <position position="77"/>
    </location>
    <ligand>
        <name>Zn(2+)</name>
        <dbReference type="ChEBI" id="CHEBI:29105"/>
        <note>ligand shared between dimeric partners</note>
    </ligand>
</feature>
<comment type="cofactor">
    <cofactor evidence="10">
        <name>Ni(2+)</name>
        <dbReference type="ChEBI" id="CHEBI:49786"/>
    </cofactor>
    <text evidence="10">Binds 1 nickel ion per subunit.</text>
</comment>
<accession>E3BG57</accession>
<feature type="binding site" evidence="9">
    <location>
        <position position="125"/>
    </location>
    <ligand>
        <name>Zn(2+)</name>
        <dbReference type="ChEBI" id="CHEBI:29105"/>
        <note>ligand shared between dimeric partners</note>
    </ligand>
</feature>
<comment type="similarity">
    <text evidence="2 10">Belongs to the glyoxalase I family.</text>
</comment>
<dbReference type="AlphaFoldDB" id="E3BG57"/>
<protein>
    <recommendedName>
        <fullName evidence="3 10">Lactoylglutathione lyase</fullName>
        <ecNumber evidence="3 10">4.4.1.5</ecNumber>
    </recommendedName>
    <alternativeName>
        <fullName evidence="10">Glyoxalase I</fullName>
    </alternativeName>
</protein>
<dbReference type="InterPro" id="IPR004360">
    <property type="entry name" value="Glyas_Fos-R_dOase_dom"/>
</dbReference>
<evidence type="ECO:0000256" key="7">
    <source>
        <dbReference type="ARBA" id="ARBA00048273"/>
    </source>
</evidence>
<dbReference type="GO" id="GO:0004462">
    <property type="term" value="F:lactoylglutathione lyase activity"/>
    <property type="evidence" value="ECO:0007669"/>
    <property type="project" value="UniProtKB-UniRule"/>
</dbReference>
<comment type="function">
    <text evidence="10">Catalyzes the conversion of hemimercaptal, formed from methylglyoxal and glutathione, to S-lactoylglutathione.</text>
</comment>
<dbReference type="EC" id="4.4.1.5" evidence="3 10"/>
<organism evidence="12 13">
    <name type="scientific">Vibrio caribbeanicus ATCC BAA-2122</name>
    <dbReference type="NCBI Taxonomy" id="796620"/>
    <lineage>
        <taxon>Bacteria</taxon>
        <taxon>Pseudomonadati</taxon>
        <taxon>Pseudomonadota</taxon>
        <taxon>Gammaproteobacteria</taxon>
        <taxon>Vibrionales</taxon>
        <taxon>Vibrionaceae</taxon>
        <taxon>Vibrio</taxon>
    </lineage>
</organism>
<dbReference type="GO" id="GO:0046872">
    <property type="term" value="F:metal ion binding"/>
    <property type="evidence" value="ECO:0007669"/>
    <property type="project" value="UniProtKB-UniRule"/>
</dbReference>
<evidence type="ECO:0000256" key="4">
    <source>
        <dbReference type="ARBA" id="ARBA00022596"/>
    </source>
</evidence>
<feature type="active site" description="Proton donor/acceptor" evidence="8">
    <location>
        <position position="125"/>
    </location>
</feature>
<dbReference type="InterPro" id="IPR004361">
    <property type="entry name" value="Glyoxalase_1"/>
</dbReference>
<dbReference type="RefSeq" id="WP_009599926.1">
    <property type="nucleotide sequence ID" value="NZ_AEIU01000029.1"/>
</dbReference>
<evidence type="ECO:0000256" key="3">
    <source>
        <dbReference type="ARBA" id="ARBA00012081"/>
    </source>
</evidence>
<comment type="caution">
    <text evidence="12">The sequence shown here is derived from an EMBL/GenBank/DDBJ whole genome shotgun (WGS) entry which is preliminary data.</text>
</comment>
<dbReference type="InterPro" id="IPR037523">
    <property type="entry name" value="VOC_core"/>
</dbReference>
<dbReference type="GO" id="GO:0005737">
    <property type="term" value="C:cytoplasm"/>
    <property type="evidence" value="ECO:0007669"/>
    <property type="project" value="TreeGrafter"/>
</dbReference>
<evidence type="ECO:0000256" key="5">
    <source>
        <dbReference type="ARBA" id="ARBA00022723"/>
    </source>
</evidence>
<dbReference type="GO" id="GO:0019243">
    <property type="term" value="P:methylglyoxal catabolic process to D-lactate via S-lactoyl-glutathione"/>
    <property type="evidence" value="ECO:0007669"/>
    <property type="project" value="TreeGrafter"/>
</dbReference>
<dbReference type="OrthoDB" id="9789841at2"/>
<evidence type="ECO:0000256" key="6">
    <source>
        <dbReference type="ARBA" id="ARBA00023239"/>
    </source>
</evidence>
<keyword evidence="5 9" id="KW-0479">Metal-binding</keyword>
<dbReference type="Pfam" id="PF00903">
    <property type="entry name" value="Glyoxalase"/>
    <property type="match status" value="1"/>
</dbReference>
<evidence type="ECO:0000256" key="8">
    <source>
        <dbReference type="PIRSR" id="PIRSR604361-1"/>
    </source>
</evidence>
<name>E3BG57_9VIBR</name>
<proteinExistence type="inferred from homology"/>
<comment type="pathway">
    <text evidence="1 10">Secondary metabolite metabolism; methylglyoxal degradation; (R)-lactate from methylglyoxal: step 1/2.</text>
</comment>
<dbReference type="NCBIfam" id="TIGR00068">
    <property type="entry name" value="glyox_I"/>
    <property type="match status" value="1"/>
</dbReference>
<evidence type="ECO:0000256" key="10">
    <source>
        <dbReference type="RuleBase" id="RU361179"/>
    </source>
</evidence>
<gene>
    <name evidence="12" type="ORF">VIBC2010_06344</name>
</gene>
<sequence>MPNGRILHTMLRVGNLEQSIHFYTHIMGMKLLRTNENKQYKYTLAFLGYSDESEGAVIELTYNWGTEEYDLGNAYGHIAIGVENIYATCDDIRASGGIITREPGPVKGGTTEIAFVKDPDGYAIELIQNKHASMGLGK</sequence>
<dbReference type="PROSITE" id="PS00934">
    <property type="entry name" value="GLYOXALASE_I_1"/>
    <property type="match status" value="1"/>
</dbReference>
<dbReference type="PROSITE" id="PS00935">
    <property type="entry name" value="GLYOXALASE_I_2"/>
    <property type="match status" value="1"/>
</dbReference>
<dbReference type="CDD" id="cd16358">
    <property type="entry name" value="GlxI_Ni"/>
    <property type="match status" value="1"/>
</dbReference>
<evidence type="ECO:0000259" key="11">
    <source>
        <dbReference type="PROSITE" id="PS51819"/>
    </source>
</evidence>
<dbReference type="SUPFAM" id="SSF54593">
    <property type="entry name" value="Glyoxalase/Bleomycin resistance protein/Dihydroxybiphenyl dioxygenase"/>
    <property type="match status" value="1"/>
</dbReference>
<evidence type="ECO:0000256" key="2">
    <source>
        <dbReference type="ARBA" id="ARBA00010363"/>
    </source>
</evidence>
<dbReference type="PROSITE" id="PS51819">
    <property type="entry name" value="VOC"/>
    <property type="match status" value="1"/>
</dbReference>
<feature type="domain" description="VOC" evidence="11">
    <location>
        <begin position="5"/>
        <end position="129"/>
    </location>
</feature>
<evidence type="ECO:0000313" key="12">
    <source>
        <dbReference type="EMBL" id="EFP97982.1"/>
    </source>
</evidence>
<keyword evidence="9" id="KW-0862">Zinc</keyword>
<comment type="catalytic activity">
    <reaction evidence="7 10">
        <text>(R)-S-lactoylglutathione = methylglyoxal + glutathione</text>
        <dbReference type="Rhea" id="RHEA:19069"/>
        <dbReference type="ChEBI" id="CHEBI:17158"/>
        <dbReference type="ChEBI" id="CHEBI:57474"/>
        <dbReference type="ChEBI" id="CHEBI:57925"/>
        <dbReference type="EC" id="4.4.1.5"/>
    </reaction>
</comment>
<dbReference type="eggNOG" id="COG0346">
    <property type="taxonomic scope" value="Bacteria"/>
</dbReference>
<dbReference type="InterPro" id="IPR018146">
    <property type="entry name" value="Glyoxalase_1_CS"/>
</dbReference>
<dbReference type="Gene3D" id="3.10.180.10">
    <property type="entry name" value="2,3-Dihydroxybiphenyl 1,2-Dioxygenase, domain 1"/>
    <property type="match status" value="1"/>
</dbReference>
<dbReference type="STRING" id="796620.VIBC2010_06344"/>
<keyword evidence="13" id="KW-1185">Reference proteome</keyword>
<keyword evidence="6 10" id="KW-0456">Lyase</keyword>
<dbReference type="InterPro" id="IPR029068">
    <property type="entry name" value="Glyas_Bleomycin-R_OHBP_Dase"/>
</dbReference>
<evidence type="ECO:0000313" key="13">
    <source>
        <dbReference type="Proteomes" id="UP000002943"/>
    </source>
</evidence>
<reference evidence="12 13" key="1">
    <citation type="journal article" date="2012" name="Int. J. Syst. Evol. Microbiol.">
        <title>Vibrio caribbeanicus sp. nov., isolated from the marine sponge Scleritoderma cyanea.</title>
        <authorList>
            <person name="Hoffmann M."/>
            <person name="Monday S.R."/>
            <person name="Allard M.W."/>
            <person name="Strain E.A."/>
            <person name="Whittaker P."/>
            <person name="Naum M."/>
            <person name="McCarthy P.J."/>
            <person name="Lopez J.V."/>
            <person name="Fischer M."/>
            <person name="Brown E.W."/>
        </authorList>
    </citation>
    <scope>NUCLEOTIDE SEQUENCE [LARGE SCALE GENOMIC DNA]</scope>
    <source>
        <strain evidence="12 13">ATCC BAA-2122</strain>
    </source>
</reference>